<feature type="compositionally biased region" description="Basic and acidic residues" evidence="1">
    <location>
        <begin position="9"/>
        <end position="18"/>
    </location>
</feature>
<dbReference type="EnsemblMetazoa" id="ISCW003438-RA">
    <property type="protein sequence ID" value="ISCW003438-PA"/>
    <property type="gene ID" value="ISCW003438"/>
</dbReference>
<accession>B7PA19</accession>
<dbReference type="Proteomes" id="UP000001555">
    <property type="component" value="Unassembled WGS sequence"/>
</dbReference>
<dbReference type="VEuPathDB" id="VectorBase:ISCW003438"/>
<dbReference type="EMBL" id="ABJB010613719">
    <property type="status" value="NOT_ANNOTATED_CDS"/>
    <property type="molecule type" value="Genomic_DNA"/>
</dbReference>
<evidence type="ECO:0000313" key="3">
    <source>
        <dbReference type="EnsemblMetazoa" id="ISCW003438-PA"/>
    </source>
</evidence>
<evidence type="ECO:0000313" key="4">
    <source>
        <dbReference type="Proteomes" id="UP000001555"/>
    </source>
</evidence>
<reference evidence="3" key="2">
    <citation type="submission" date="2020-05" db="UniProtKB">
        <authorList>
            <consortium name="EnsemblMetazoa"/>
        </authorList>
    </citation>
    <scope>IDENTIFICATION</scope>
    <source>
        <strain evidence="3">wikel</strain>
    </source>
</reference>
<gene>
    <name evidence="2" type="ORF">IscW_ISCW003438</name>
</gene>
<dbReference type="VEuPathDB" id="VectorBase:ISCI003438"/>
<proteinExistence type="predicted"/>
<reference evidence="2 4" key="1">
    <citation type="submission" date="2008-03" db="EMBL/GenBank/DDBJ databases">
        <title>Annotation of Ixodes scapularis.</title>
        <authorList>
            <consortium name="Ixodes scapularis Genome Project Consortium"/>
            <person name="Caler E."/>
            <person name="Hannick L.I."/>
            <person name="Bidwell S."/>
            <person name="Joardar V."/>
            <person name="Thiagarajan M."/>
            <person name="Amedeo P."/>
            <person name="Galinsky K.J."/>
            <person name="Schobel S."/>
            <person name="Inman J."/>
            <person name="Hostetler J."/>
            <person name="Miller J."/>
            <person name="Hammond M."/>
            <person name="Megy K."/>
            <person name="Lawson D."/>
            <person name="Kodira C."/>
            <person name="Sutton G."/>
            <person name="Meyer J."/>
            <person name="Hill C.A."/>
            <person name="Birren B."/>
            <person name="Nene V."/>
            <person name="Collins F."/>
            <person name="Alarcon-Chaidez F."/>
            <person name="Wikel S."/>
            <person name="Strausberg R."/>
        </authorList>
    </citation>
    <scope>NUCLEOTIDE SEQUENCE [LARGE SCALE GENOMIC DNA]</scope>
    <source>
        <strain evidence="4">Wikel</strain>
        <strain evidence="2">Wikel colony</strain>
    </source>
</reference>
<feature type="region of interest" description="Disordered" evidence="1">
    <location>
        <begin position="39"/>
        <end position="72"/>
    </location>
</feature>
<dbReference type="EMBL" id="DS668644">
    <property type="protein sequence ID" value="EEC03441.1"/>
    <property type="molecule type" value="Genomic_DNA"/>
</dbReference>
<dbReference type="InParanoid" id="B7PA19"/>
<evidence type="ECO:0000313" key="2">
    <source>
        <dbReference type="EMBL" id="EEC03441.1"/>
    </source>
</evidence>
<organism>
    <name type="scientific">Ixodes scapularis</name>
    <name type="common">Black-legged tick</name>
    <name type="synonym">Deer tick</name>
    <dbReference type="NCBI Taxonomy" id="6945"/>
    <lineage>
        <taxon>Eukaryota</taxon>
        <taxon>Metazoa</taxon>
        <taxon>Ecdysozoa</taxon>
        <taxon>Arthropoda</taxon>
        <taxon>Chelicerata</taxon>
        <taxon>Arachnida</taxon>
        <taxon>Acari</taxon>
        <taxon>Parasitiformes</taxon>
        <taxon>Ixodida</taxon>
        <taxon>Ixodoidea</taxon>
        <taxon>Ixodidae</taxon>
        <taxon>Ixodinae</taxon>
        <taxon>Ixodes</taxon>
    </lineage>
</organism>
<feature type="region of interest" description="Disordered" evidence="1">
    <location>
        <begin position="1"/>
        <end position="26"/>
    </location>
</feature>
<sequence length="108" mass="10991">MPAEAGAFRPRDGPKETEQDGLCGPSPLALAAARLGAGPVGRAASPVRSTRFANGASAPAKQAGMGRRKDALAESDGQPFLFANPVGGCPSWTARTQSLHPAPLSNIQ</sequence>
<dbReference type="HOGENOM" id="CLU_2199806_0_0_1"/>
<dbReference type="AlphaFoldDB" id="B7PA19"/>
<protein>
    <submittedName>
        <fullName evidence="2 3">Uncharacterized protein</fullName>
    </submittedName>
</protein>
<dbReference type="PaxDb" id="6945-B7PA19"/>
<name>B7PA19_IXOSC</name>
<evidence type="ECO:0000256" key="1">
    <source>
        <dbReference type="SAM" id="MobiDB-lite"/>
    </source>
</evidence>
<keyword evidence="4" id="KW-1185">Reference proteome</keyword>